<keyword evidence="3" id="KW-1185">Reference proteome</keyword>
<dbReference type="InterPro" id="IPR036061">
    <property type="entry name" value="CheW-like_dom_sf"/>
</dbReference>
<dbReference type="PANTHER" id="PTHR22617:SF23">
    <property type="entry name" value="CHEMOTAXIS PROTEIN CHEW"/>
    <property type="match status" value="1"/>
</dbReference>
<dbReference type="Proteomes" id="UP000503640">
    <property type="component" value="Unassembled WGS sequence"/>
</dbReference>
<dbReference type="SMART" id="SM00260">
    <property type="entry name" value="CheW"/>
    <property type="match status" value="1"/>
</dbReference>
<dbReference type="Gene3D" id="2.40.50.180">
    <property type="entry name" value="CheA-289, Domain 4"/>
    <property type="match status" value="1"/>
</dbReference>
<dbReference type="InterPro" id="IPR002545">
    <property type="entry name" value="CheW-lke_dom"/>
</dbReference>
<proteinExistence type="predicted"/>
<dbReference type="EMBL" id="BJTG01000005">
    <property type="protein sequence ID" value="GEJ57647.1"/>
    <property type="molecule type" value="Genomic_DNA"/>
</dbReference>
<dbReference type="AlphaFoldDB" id="A0A7I9VNU5"/>
<organism evidence="2 3">
    <name type="scientific">Anaeromyxobacter diazotrophicus</name>
    <dbReference type="NCBI Taxonomy" id="2590199"/>
    <lineage>
        <taxon>Bacteria</taxon>
        <taxon>Pseudomonadati</taxon>
        <taxon>Myxococcota</taxon>
        <taxon>Myxococcia</taxon>
        <taxon>Myxococcales</taxon>
        <taxon>Cystobacterineae</taxon>
        <taxon>Anaeromyxobacteraceae</taxon>
        <taxon>Anaeromyxobacter</taxon>
    </lineage>
</organism>
<feature type="domain" description="CheW-like" evidence="1">
    <location>
        <begin position="19"/>
        <end position="155"/>
    </location>
</feature>
<sequence>MAEPASGPAERAPGAAPAAARHVVFRAGGERFALPLEAVREVVVPQPPYARVPRAPAAVRGAMNLRGRVVAVVELAPLVGLPPDALGPGQGHLLVLDRDRRGLGVWVASVLGVEPLAPPREGAFEPGRLDRGVAEVRGAAVTVLDADVLEARAAALFRSA</sequence>
<reference evidence="3" key="1">
    <citation type="journal article" date="2020" name="Appl. Environ. Microbiol.">
        <title>Diazotrophic Anaeromyxobacter Isolates from Soils.</title>
        <authorList>
            <person name="Masuda Y."/>
            <person name="Yamanaka H."/>
            <person name="Xu Z.X."/>
            <person name="Shiratori Y."/>
            <person name="Aono T."/>
            <person name="Amachi S."/>
            <person name="Senoo K."/>
            <person name="Itoh H."/>
        </authorList>
    </citation>
    <scope>NUCLEOTIDE SEQUENCE [LARGE SCALE GENOMIC DNA]</scope>
    <source>
        <strain evidence="3">R267</strain>
    </source>
</reference>
<dbReference type="InterPro" id="IPR039315">
    <property type="entry name" value="CheW"/>
</dbReference>
<dbReference type="RefSeq" id="WP_176065418.1">
    <property type="nucleotide sequence ID" value="NZ_BJTG01000005.1"/>
</dbReference>
<protein>
    <recommendedName>
        <fullName evidence="1">CheW-like domain-containing protein</fullName>
    </recommendedName>
</protein>
<comment type="caution">
    <text evidence="2">The sequence shown here is derived from an EMBL/GenBank/DDBJ whole genome shotgun (WGS) entry which is preliminary data.</text>
</comment>
<evidence type="ECO:0000259" key="1">
    <source>
        <dbReference type="PROSITE" id="PS50851"/>
    </source>
</evidence>
<dbReference type="GO" id="GO:0006935">
    <property type="term" value="P:chemotaxis"/>
    <property type="evidence" value="ECO:0007669"/>
    <property type="project" value="InterPro"/>
</dbReference>
<dbReference type="PANTHER" id="PTHR22617">
    <property type="entry name" value="CHEMOTAXIS SENSOR HISTIDINE KINASE-RELATED"/>
    <property type="match status" value="1"/>
</dbReference>
<evidence type="ECO:0000313" key="3">
    <source>
        <dbReference type="Proteomes" id="UP000503640"/>
    </source>
</evidence>
<gene>
    <name evidence="2" type="ORF">AMYX_23880</name>
</gene>
<dbReference type="PROSITE" id="PS50851">
    <property type="entry name" value="CHEW"/>
    <property type="match status" value="1"/>
</dbReference>
<dbReference type="GO" id="GO:0005829">
    <property type="term" value="C:cytosol"/>
    <property type="evidence" value="ECO:0007669"/>
    <property type="project" value="TreeGrafter"/>
</dbReference>
<dbReference type="SUPFAM" id="SSF50341">
    <property type="entry name" value="CheW-like"/>
    <property type="match status" value="1"/>
</dbReference>
<accession>A0A7I9VNU5</accession>
<dbReference type="Pfam" id="PF01584">
    <property type="entry name" value="CheW"/>
    <property type="match status" value="1"/>
</dbReference>
<dbReference type="GO" id="GO:0007165">
    <property type="term" value="P:signal transduction"/>
    <property type="evidence" value="ECO:0007669"/>
    <property type="project" value="InterPro"/>
</dbReference>
<evidence type="ECO:0000313" key="2">
    <source>
        <dbReference type="EMBL" id="GEJ57647.1"/>
    </source>
</evidence>
<name>A0A7I9VNU5_9BACT</name>